<evidence type="ECO:0000256" key="4">
    <source>
        <dbReference type="ARBA" id="ARBA00023125"/>
    </source>
</evidence>
<proteinExistence type="inferred from homology"/>
<dbReference type="NCBIfam" id="NF033581">
    <property type="entry name" value="transpos_IS5_4"/>
    <property type="match status" value="1"/>
</dbReference>
<evidence type="ECO:0000256" key="1">
    <source>
        <dbReference type="ARBA" id="ARBA00003544"/>
    </source>
</evidence>
<reference evidence="9" key="1">
    <citation type="submission" date="2017-09" db="EMBL/GenBank/DDBJ databases">
        <title>Depth-based differentiation of microbial function through sediment-hosted aquifers and enrichment of novel symbionts in the deep terrestrial subsurface.</title>
        <authorList>
            <person name="Probst A.J."/>
            <person name="Ladd B."/>
            <person name="Jarett J.K."/>
            <person name="Geller-Mcgrath D.E."/>
            <person name="Sieber C.M.K."/>
            <person name="Emerson J.B."/>
            <person name="Anantharaman K."/>
            <person name="Thomas B.C."/>
            <person name="Malmstrom R."/>
            <person name="Stieglmeier M."/>
            <person name="Klingl A."/>
            <person name="Woyke T."/>
            <person name="Ryan C.M."/>
            <person name="Banfield J.F."/>
        </authorList>
    </citation>
    <scope>NUCLEOTIDE SEQUENCE [LARGE SCALE GENOMIC DNA]</scope>
</reference>
<evidence type="ECO:0000259" key="7">
    <source>
        <dbReference type="Pfam" id="PF05598"/>
    </source>
</evidence>
<dbReference type="GO" id="GO:0004803">
    <property type="term" value="F:transposase activity"/>
    <property type="evidence" value="ECO:0007669"/>
    <property type="project" value="InterPro"/>
</dbReference>
<dbReference type="InterPro" id="IPR008490">
    <property type="entry name" value="Transposase_InsH_N"/>
</dbReference>
<dbReference type="GO" id="GO:0006313">
    <property type="term" value="P:DNA transposition"/>
    <property type="evidence" value="ECO:0007669"/>
    <property type="project" value="InterPro"/>
</dbReference>
<dbReference type="EMBL" id="PFHR01000129">
    <property type="protein sequence ID" value="PIW96912.1"/>
    <property type="molecule type" value="Genomic_DNA"/>
</dbReference>
<accession>A0A2M7INI3</accession>
<evidence type="ECO:0000313" key="9">
    <source>
        <dbReference type="Proteomes" id="UP000230837"/>
    </source>
</evidence>
<dbReference type="AlphaFoldDB" id="A0A2M7INI3"/>
<evidence type="ECO:0000256" key="2">
    <source>
        <dbReference type="ARBA" id="ARBA00010075"/>
    </source>
</evidence>
<dbReference type="InterPro" id="IPR002559">
    <property type="entry name" value="Transposase_11"/>
</dbReference>
<comment type="caution">
    <text evidence="8">The sequence shown here is derived from an EMBL/GenBank/DDBJ whole genome shotgun (WGS) entry which is preliminary data.</text>
</comment>
<dbReference type="GO" id="GO:0003677">
    <property type="term" value="F:DNA binding"/>
    <property type="evidence" value="ECO:0007669"/>
    <property type="project" value="UniProtKB-KW"/>
</dbReference>
<comment type="similarity">
    <text evidence="2">Belongs to the transposase 11 family.</text>
</comment>
<protein>
    <submittedName>
        <fullName evidence="8">IS5/IS1182 family transposase</fullName>
    </submittedName>
</protein>
<dbReference type="PANTHER" id="PTHR35604">
    <property type="entry name" value="TRANSPOSASE INSH FOR INSERTION SEQUENCE ELEMENT IS5A-RELATED"/>
    <property type="match status" value="1"/>
</dbReference>
<dbReference type="PANTHER" id="PTHR35604:SF2">
    <property type="entry name" value="TRANSPOSASE INSH FOR INSERTION SEQUENCE ELEMENT IS5A-RELATED"/>
    <property type="match status" value="1"/>
</dbReference>
<name>A0A2M7INI3_9BACT</name>
<gene>
    <name evidence="8" type="ORF">COZ82_02425</name>
</gene>
<keyword evidence="5" id="KW-0233">DNA recombination</keyword>
<evidence type="ECO:0000313" key="8">
    <source>
        <dbReference type="EMBL" id="PIW96912.1"/>
    </source>
</evidence>
<dbReference type="Pfam" id="PF01609">
    <property type="entry name" value="DDE_Tnp_1"/>
    <property type="match status" value="1"/>
</dbReference>
<evidence type="ECO:0000256" key="5">
    <source>
        <dbReference type="ARBA" id="ARBA00023172"/>
    </source>
</evidence>
<keyword evidence="4" id="KW-0238">DNA-binding</keyword>
<feature type="domain" description="Transposase IS4-like" evidence="6">
    <location>
        <begin position="135"/>
        <end position="304"/>
    </location>
</feature>
<keyword evidence="3" id="KW-0815">Transposition</keyword>
<evidence type="ECO:0000256" key="3">
    <source>
        <dbReference type="ARBA" id="ARBA00022578"/>
    </source>
</evidence>
<sequence length="315" mass="36363">MSTQNSFLAIAHKKKLRCEKFLDDMSSVIPWDSFLAQIEPHYEEKERGRSKMDMKMMLQIYFLQQWFNLSDPGVEDMIYDRASFQKFLGIDLLADRVPDETTILNFRHLLEEHQLQVRFFDIVNELLEERGLIKKDGTIVDATIINAPSSTKNQKKERDPEMSSTKKGGNYYFGMKGHIGVDAQGGLVHSLETSTASVHDKDKMGDLLHGEENALFGDKGYIGREEKIAARVAEVYWGVLDKAARNRPLSSSQKKRNNKMSKIRSKVEHPFQVIKCQWKYTKVRYKGLFKNSMQLHTLFALCNLFKARKKLMALS</sequence>
<dbReference type="Pfam" id="PF05598">
    <property type="entry name" value="DUF772"/>
    <property type="match status" value="1"/>
</dbReference>
<evidence type="ECO:0000259" key="6">
    <source>
        <dbReference type="Pfam" id="PF01609"/>
    </source>
</evidence>
<organism evidence="8 9">
    <name type="scientific">Candidatus Kaiserbacteria bacterium CG_4_8_14_3_um_filter_38_9</name>
    <dbReference type="NCBI Taxonomy" id="1974599"/>
    <lineage>
        <taxon>Bacteria</taxon>
        <taxon>Candidatus Kaiseribacteriota</taxon>
    </lineage>
</organism>
<comment type="function">
    <text evidence="1">Involved in the transposition of the insertion sequence IS5.</text>
</comment>
<dbReference type="InterPro" id="IPR047959">
    <property type="entry name" value="Transpos_IS5"/>
</dbReference>
<dbReference type="Proteomes" id="UP000230837">
    <property type="component" value="Unassembled WGS sequence"/>
</dbReference>
<feature type="domain" description="Transposase InsH N-terminal" evidence="7">
    <location>
        <begin position="15"/>
        <end position="108"/>
    </location>
</feature>